<dbReference type="Gene3D" id="3.40.1090.10">
    <property type="entry name" value="Cytosolic phospholipase A2 catalytic domain"/>
    <property type="match status" value="1"/>
</dbReference>
<name>A0ABV4P460_9GAMM</name>
<reference evidence="4 5" key="1">
    <citation type="submission" date="2024-08" db="EMBL/GenBank/DDBJ databases">
        <authorList>
            <person name="Ishaq N."/>
        </authorList>
    </citation>
    <scope>NUCLEOTIDE SEQUENCE [LARGE SCALE GENOMIC DNA]</scope>
    <source>
        <strain evidence="4 5">DSM 18651</strain>
    </source>
</reference>
<organism evidence="4 5">
    <name type="scientific">Microbulbifer epialgicus</name>
    <dbReference type="NCBI Taxonomy" id="393907"/>
    <lineage>
        <taxon>Bacteria</taxon>
        <taxon>Pseudomonadati</taxon>
        <taxon>Pseudomonadota</taxon>
        <taxon>Gammaproteobacteria</taxon>
        <taxon>Cellvibrionales</taxon>
        <taxon>Microbulbiferaceae</taxon>
        <taxon>Microbulbifer</taxon>
    </lineage>
</organism>
<dbReference type="InterPro" id="IPR016035">
    <property type="entry name" value="Acyl_Trfase/lysoPLipase"/>
</dbReference>
<accession>A0ABV4P460</accession>
<keyword evidence="2" id="KW-0378">Hydrolase</keyword>
<sequence>MFDQVVFAGGGGRCTWQIGFWESVAGEVGLAPRAVTAVSAGGLMASLILMGRTEEAREHFRSAFTANNKNAYWSNLFKKESVFPQYGIYRNAMWELFRGGLDSLSTAAELRIAVTHPPRFLSGGLALGIGALAYYTDKHLLRSLHPKVALRLGYQQNFYRAQDCVSVEELAELILCSSCTPPFTPRLRLRGAAVLDGGVVDNIPVAGLDKAPGRVLILLSRRYPRYPDRFTRRQGEQLWTYVQPSLPPFISVWDYTNPELAQKTYELGCTDGREFLHKHVLEWEIFNEQFQ</sequence>
<evidence type="ECO:0000313" key="4">
    <source>
        <dbReference type="EMBL" id="MFA0812764.1"/>
    </source>
</evidence>
<feature type="active site" description="Nucleophile" evidence="2">
    <location>
        <position position="39"/>
    </location>
</feature>
<dbReference type="Proteomes" id="UP001569428">
    <property type="component" value="Unassembled WGS sequence"/>
</dbReference>
<evidence type="ECO:0000256" key="1">
    <source>
        <dbReference type="ARBA" id="ARBA00023098"/>
    </source>
</evidence>
<comment type="caution">
    <text evidence="4">The sequence shown here is derived from an EMBL/GenBank/DDBJ whole genome shotgun (WGS) entry which is preliminary data.</text>
</comment>
<evidence type="ECO:0000259" key="3">
    <source>
        <dbReference type="PROSITE" id="PS51635"/>
    </source>
</evidence>
<feature type="active site" description="Proton acceptor" evidence="2">
    <location>
        <position position="196"/>
    </location>
</feature>
<gene>
    <name evidence="4" type="ORF">ACCI49_17765</name>
</gene>
<dbReference type="InterPro" id="IPR002641">
    <property type="entry name" value="PNPLA_dom"/>
</dbReference>
<keyword evidence="1 2" id="KW-0443">Lipid metabolism</keyword>
<feature type="domain" description="PNPLA" evidence="3">
    <location>
        <begin position="5"/>
        <end position="209"/>
    </location>
</feature>
<dbReference type="SUPFAM" id="SSF52151">
    <property type="entry name" value="FabD/lysophospholipase-like"/>
    <property type="match status" value="1"/>
</dbReference>
<dbReference type="EMBL" id="JBGMEK010000053">
    <property type="protein sequence ID" value="MFA0812764.1"/>
    <property type="molecule type" value="Genomic_DNA"/>
</dbReference>
<keyword evidence="5" id="KW-1185">Reference proteome</keyword>
<proteinExistence type="predicted"/>
<protein>
    <submittedName>
        <fullName evidence="4">Patatin-like phospholipase family protein</fullName>
    </submittedName>
</protein>
<dbReference type="PROSITE" id="PS51635">
    <property type="entry name" value="PNPLA"/>
    <property type="match status" value="1"/>
</dbReference>
<evidence type="ECO:0000313" key="5">
    <source>
        <dbReference type="Proteomes" id="UP001569428"/>
    </source>
</evidence>
<feature type="short sequence motif" description="DGA/G" evidence="2">
    <location>
        <begin position="196"/>
        <end position="198"/>
    </location>
</feature>
<evidence type="ECO:0000256" key="2">
    <source>
        <dbReference type="PROSITE-ProRule" id="PRU01161"/>
    </source>
</evidence>
<keyword evidence="2" id="KW-0442">Lipid degradation</keyword>
<dbReference type="RefSeq" id="WP_371840484.1">
    <property type="nucleotide sequence ID" value="NZ_JBGMEK010000053.1"/>
</dbReference>
<dbReference type="Pfam" id="PF01734">
    <property type="entry name" value="Patatin"/>
    <property type="match status" value="1"/>
</dbReference>
<comment type="caution">
    <text evidence="2">Lacks conserved residue(s) required for the propagation of feature annotation.</text>
</comment>